<feature type="domain" description="Neutral/alkaline non-lysosomal ceramidase N-terminal" evidence="9">
    <location>
        <begin position="55"/>
        <end position="561"/>
    </location>
</feature>
<comment type="similarity">
    <text evidence="1 7">Belongs to the neutral ceramidase family.</text>
</comment>
<gene>
    <name evidence="11" type="primary">ASAH2</name>
    <name evidence="11" type="ORF">RLOC_00007117</name>
</gene>
<dbReference type="EMBL" id="MUZQ01000283">
    <property type="protein sequence ID" value="OWK53532.1"/>
    <property type="molecule type" value="Genomic_DNA"/>
</dbReference>
<keyword evidence="6" id="KW-0862">Zinc</keyword>
<feature type="domain" description="Neutral/alkaline non-lysosomal ceramidase C-terminal" evidence="10">
    <location>
        <begin position="564"/>
        <end position="639"/>
    </location>
</feature>
<evidence type="ECO:0000256" key="1">
    <source>
        <dbReference type="ARBA" id="ARBA00009835"/>
    </source>
</evidence>
<feature type="domain" description="Neutral/alkaline non-lysosomal ceramidase C-terminal" evidence="10">
    <location>
        <begin position="731"/>
        <end position="820"/>
    </location>
</feature>
<evidence type="ECO:0000313" key="11">
    <source>
        <dbReference type="EMBL" id="OWK53532.1"/>
    </source>
</evidence>
<name>A0A218UJI4_9PASE</name>
<dbReference type="GO" id="GO:0046872">
    <property type="term" value="F:metal ion binding"/>
    <property type="evidence" value="ECO:0007669"/>
    <property type="project" value="UniProtKB-KW"/>
</dbReference>
<dbReference type="PANTHER" id="PTHR12670:SF1">
    <property type="entry name" value="NEUTRAL CERAMIDASE"/>
    <property type="match status" value="1"/>
</dbReference>
<dbReference type="Pfam" id="PF17048">
    <property type="entry name" value="Ceramidse_alk_C"/>
    <property type="match status" value="2"/>
</dbReference>
<feature type="signal peptide" evidence="8">
    <location>
        <begin position="1"/>
        <end position="29"/>
    </location>
</feature>
<dbReference type="EC" id="3.5.1.23" evidence="2 7"/>
<feature type="binding site" evidence="6">
    <location>
        <position position="532"/>
    </location>
    <ligand>
        <name>Zn(2+)</name>
        <dbReference type="ChEBI" id="CHEBI:29105"/>
    </ligand>
</feature>
<dbReference type="InterPro" id="IPR031331">
    <property type="entry name" value="NEUT/ALK_ceramidase_C"/>
</dbReference>
<feature type="active site" description="Nucleophile" evidence="5">
    <location>
        <position position="307"/>
    </location>
</feature>
<comment type="caution">
    <text evidence="11">The sequence shown here is derived from an EMBL/GenBank/DDBJ whole genome shotgun (WGS) entry which is preliminary data.</text>
</comment>
<dbReference type="Pfam" id="PF04734">
    <property type="entry name" value="Ceramidase_alk"/>
    <property type="match status" value="1"/>
</dbReference>
<dbReference type="Proteomes" id="UP000197619">
    <property type="component" value="Unassembled WGS sequence"/>
</dbReference>
<evidence type="ECO:0000256" key="6">
    <source>
        <dbReference type="PIRSR" id="PIRSR606823-2"/>
    </source>
</evidence>
<keyword evidence="8" id="KW-0732">Signal</keyword>
<dbReference type="GO" id="GO:0017040">
    <property type="term" value="F:N-acylsphingosine amidohydrolase activity"/>
    <property type="evidence" value="ECO:0007669"/>
    <property type="project" value="UniProtKB-UniRule"/>
</dbReference>
<evidence type="ECO:0000256" key="8">
    <source>
        <dbReference type="SAM" id="SignalP"/>
    </source>
</evidence>
<dbReference type="Gene3D" id="2.60.40.2300">
    <property type="entry name" value="Neutral/alkaline non-lysosomal ceramidase, C-terminal domain"/>
    <property type="match status" value="2"/>
</dbReference>
<evidence type="ECO:0000256" key="4">
    <source>
        <dbReference type="ARBA" id="ARBA00022801"/>
    </source>
</evidence>
<evidence type="ECO:0000313" key="12">
    <source>
        <dbReference type="Proteomes" id="UP000197619"/>
    </source>
</evidence>
<feature type="binding site" evidence="6">
    <location>
        <position position="493"/>
    </location>
    <ligand>
        <name>Zn(2+)</name>
        <dbReference type="ChEBI" id="CHEBI:29105"/>
    </ligand>
</feature>
<keyword evidence="12" id="KW-1185">Reference proteome</keyword>
<comment type="catalytic activity">
    <reaction evidence="7">
        <text>an N-acylsphing-4-enine + H2O = sphing-4-enine + a fatty acid</text>
        <dbReference type="Rhea" id="RHEA:20856"/>
        <dbReference type="ChEBI" id="CHEBI:15377"/>
        <dbReference type="ChEBI" id="CHEBI:28868"/>
        <dbReference type="ChEBI" id="CHEBI:52639"/>
        <dbReference type="ChEBI" id="CHEBI:57756"/>
        <dbReference type="EC" id="3.5.1.23"/>
    </reaction>
</comment>
<feature type="chain" id="PRO_5012465519" description="Neutral ceramidase" evidence="8">
    <location>
        <begin position="30"/>
        <end position="823"/>
    </location>
</feature>
<dbReference type="GO" id="GO:0005576">
    <property type="term" value="C:extracellular region"/>
    <property type="evidence" value="ECO:0007669"/>
    <property type="project" value="TreeGrafter"/>
</dbReference>
<proteinExistence type="inferred from homology"/>
<keyword evidence="7" id="KW-0443">Lipid metabolism</keyword>
<sequence length="823" mass="90253">MILIACLVLMISLTVVLLVLHFLTKNTNGKWGYPSPSEPSAPGGCTNNIAEEAKYLVGVGRADCTGPVAQVPLMGYANPDQVGGGLLSRLYSRAFIVAEPEGSKRVVFVSADIGMVSQRVRLEVLKQLRSKYGELYRQDNVILSGTHTHSGPGGYFQYTLFWITSKGLVQPALSSIVNGIVKSIAIAHENMKRGRLFINRGTVENSQINRSPFSYLANPESERNRYSSNTDKEMVLLKMVDEDGHELGLISWFAVHPVSMNNSNHLVNSDNVGYASYLFEQEKNKGMLPGEGSFVAAFASSNLGDVSPNTRGPFCANTGESCDNPQSSCPVGGAAMCMAKGPGNDMFESTRIIGQNIYLKAKELYEKASQEVTGALSSAHQWVNMSSVSVELNATHTVKTCKPALGHSFAAGTIDGVGAFNFTQGSVEGDPFWDQIRDQLLGEPSNETKACHKPKPILFNTGEMTRPHPWHPDIVDVQIAAIGSLAILAVPGEFTTMSGRRLREAVKSEFDSHGTPGMNVVIAGLCNVYTHYITTYEEYQAQRYEAASTIYGPHTLSAYIQLYRGLAKAIALNATQELSPGPEPPLFNVTSVTLLPSLGAESAPANKTFGDVLEEVRQEYREREVAKVTFVGANPRNSAENAFGIDGMMLEFGIDRMMLEFGIDRMMLEFGIDGMMLEFGVFGIDGMMLEFGIDGMMLEFGIDGMMLEFGIDRMMLEFGVFGIDGMMLEFGTEHNFLTVERYSNISSSWRVVLNDASWDTRFYWSKGSRGQSNVSIEWHIAAGAEPGVYRLRYFGHYKKRLSFLRVITVPFEGSSSAFHITAP</sequence>
<organism evidence="11 12">
    <name type="scientific">Lonchura striata</name>
    <name type="common">white-rumped munia</name>
    <dbReference type="NCBI Taxonomy" id="40157"/>
    <lineage>
        <taxon>Eukaryota</taxon>
        <taxon>Metazoa</taxon>
        <taxon>Chordata</taxon>
        <taxon>Craniata</taxon>
        <taxon>Vertebrata</taxon>
        <taxon>Euteleostomi</taxon>
        <taxon>Archelosauria</taxon>
        <taxon>Archosauria</taxon>
        <taxon>Dinosauria</taxon>
        <taxon>Saurischia</taxon>
        <taxon>Theropoda</taxon>
        <taxon>Coelurosauria</taxon>
        <taxon>Aves</taxon>
        <taxon>Neognathae</taxon>
        <taxon>Neoaves</taxon>
        <taxon>Telluraves</taxon>
        <taxon>Australaves</taxon>
        <taxon>Passeriformes</taxon>
        <taxon>Passeroidea</taxon>
        <taxon>Estrildidae</taxon>
        <taxon>Estrildinae</taxon>
        <taxon>Lonchura</taxon>
    </lineage>
</organism>
<accession>A0A218UJI4</accession>
<keyword evidence="7" id="KW-0746">Sphingolipid metabolism</keyword>
<evidence type="ECO:0000256" key="5">
    <source>
        <dbReference type="PIRSR" id="PIRSR606823-1"/>
    </source>
</evidence>
<dbReference type="PANTHER" id="PTHR12670">
    <property type="entry name" value="CERAMIDASE"/>
    <property type="match status" value="1"/>
</dbReference>
<feature type="binding site" evidence="6">
    <location>
        <position position="147"/>
    </location>
    <ligand>
        <name>Zn(2+)</name>
        <dbReference type="ChEBI" id="CHEBI:29105"/>
    </ligand>
</feature>
<feature type="binding site" evidence="6">
    <location>
        <position position="256"/>
    </location>
    <ligand>
        <name>Zn(2+)</name>
        <dbReference type="ChEBI" id="CHEBI:29105"/>
    </ligand>
</feature>
<evidence type="ECO:0000259" key="9">
    <source>
        <dbReference type="Pfam" id="PF04734"/>
    </source>
</evidence>
<evidence type="ECO:0000256" key="2">
    <source>
        <dbReference type="ARBA" id="ARBA00011891"/>
    </source>
</evidence>
<dbReference type="InterPro" id="IPR038445">
    <property type="entry name" value="NCDase_C_sf"/>
</dbReference>
<dbReference type="GO" id="GO:0046514">
    <property type="term" value="P:ceramide catabolic process"/>
    <property type="evidence" value="ECO:0007669"/>
    <property type="project" value="InterPro"/>
</dbReference>
<keyword evidence="4 7" id="KW-0378">Hydrolase</keyword>
<dbReference type="InterPro" id="IPR006823">
    <property type="entry name" value="Ceramidase_alk"/>
</dbReference>
<reference evidence="11 12" key="1">
    <citation type="submission" date="2017-05" db="EMBL/GenBank/DDBJ databases">
        <title>Genome of assembly of the Bengalese finch, Lonchura striata domestica.</title>
        <authorList>
            <person name="Colquitt B.M."/>
            <person name="Brainard M.S."/>
        </authorList>
    </citation>
    <scope>NUCLEOTIDE SEQUENCE [LARGE SCALE GENOMIC DNA]</scope>
    <source>
        <strain evidence="11">White83orange57</strain>
    </source>
</reference>
<evidence type="ECO:0000259" key="10">
    <source>
        <dbReference type="Pfam" id="PF17048"/>
    </source>
</evidence>
<dbReference type="GO" id="GO:0016020">
    <property type="term" value="C:membrane"/>
    <property type="evidence" value="ECO:0007669"/>
    <property type="project" value="GOC"/>
</dbReference>
<dbReference type="AlphaFoldDB" id="A0A218UJI4"/>
<comment type="cofactor">
    <cofactor evidence="6">
        <name>Zn(2+)</name>
        <dbReference type="ChEBI" id="CHEBI:29105"/>
    </cofactor>
    <text evidence="6">Binds 1 zinc ion per subunit.</text>
</comment>
<dbReference type="STRING" id="299123.ENSLSDP00000015074"/>
<dbReference type="GO" id="GO:0046512">
    <property type="term" value="P:sphingosine biosynthetic process"/>
    <property type="evidence" value="ECO:0007669"/>
    <property type="project" value="TreeGrafter"/>
</dbReference>
<dbReference type="InterPro" id="IPR031329">
    <property type="entry name" value="NEUT/ALK_ceramidase_N"/>
</dbReference>
<evidence type="ECO:0000256" key="3">
    <source>
        <dbReference type="ARBA" id="ARBA00019235"/>
    </source>
</evidence>
<protein>
    <recommendedName>
        <fullName evidence="3 7">Neutral ceramidase</fullName>
        <ecNumber evidence="2 7">3.5.1.23</ecNumber>
    </recommendedName>
</protein>
<keyword evidence="6" id="KW-0479">Metal-binding</keyword>
<dbReference type="GO" id="GO:0042759">
    <property type="term" value="P:long-chain fatty acid biosynthetic process"/>
    <property type="evidence" value="ECO:0007669"/>
    <property type="project" value="TreeGrafter"/>
</dbReference>
<evidence type="ECO:0000256" key="7">
    <source>
        <dbReference type="RuleBase" id="RU366019"/>
    </source>
</evidence>